<reference evidence="2 3" key="1">
    <citation type="journal article" date="2013" name="Antonie Van Leeuwenhoek">
        <title>Dongia rigui sp. nov., isolated from freshwater of a large wetland in Korea.</title>
        <authorList>
            <person name="Baik K.S."/>
            <person name="Hwang Y.M."/>
            <person name="Choi J.S."/>
            <person name="Kwon J."/>
            <person name="Seong C.N."/>
        </authorList>
    </citation>
    <scope>NUCLEOTIDE SEQUENCE [LARGE SCALE GENOMIC DNA]</scope>
    <source>
        <strain evidence="2 3">04SU4-P</strain>
    </source>
</reference>
<name>A0ABU5DX59_9PROT</name>
<comment type="caution">
    <text evidence="2">The sequence shown here is derived from an EMBL/GenBank/DDBJ whole genome shotgun (WGS) entry which is preliminary data.</text>
</comment>
<dbReference type="Pfam" id="PF10095">
    <property type="entry name" value="DUF2333"/>
    <property type="match status" value="2"/>
</dbReference>
<keyword evidence="1" id="KW-0472">Membrane</keyword>
<proteinExistence type="predicted"/>
<protein>
    <submittedName>
        <fullName evidence="2">DUF2333 family protein</fullName>
    </submittedName>
</protein>
<organism evidence="2 3">
    <name type="scientific">Dongia rigui</name>
    <dbReference type="NCBI Taxonomy" id="940149"/>
    <lineage>
        <taxon>Bacteria</taxon>
        <taxon>Pseudomonadati</taxon>
        <taxon>Pseudomonadota</taxon>
        <taxon>Alphaproteobacteria</taxon>
        <taxon>Rhodospirillales</taxon>
        <taxon>Dongiaceae</taxon>
        <taxon>Dongia</taxon>
    </lineage>
</organism>
<accession>A0ABU5DX59</accession>
<evidence type="ECO:0000313" key="2">
    <source>
        <dbReference type="EMBL" id="MDY0871885.1"/>
    </source>
</evidence>
<evidence type="ECO:0000313" key="3">
    <source>
        <dbReference type="Proteomes" id="UP001271769"/>
    </source>
</evidence>
<feature type="transmembrane region" description="Helical" evidence="1">
    <location>
        <begin position="51"/>
        <end position="69"/>
    </location>
</feature>
<sequence length="350" mass="39034">MSDDFDLEPQPQPVAKTGWRRFVPSWPRSGSSDLDDGPSYTAAERSRIATALRWGGGVLLVLILLYYPIGAVISHKINDDPAFTAPAIPAEASQTVAMASALLDREVNGTTWPANSPWFFPGAILDNMPNFQSGEIQALQRVVTEFRDQIGRARGTSSADRALQDAAAYLNNQPDIWYIDLSRSWAPMKPSESYYNDAIKALNDFNGRLTRGDAVFERRADNLLSTLDRIGKDLGAASDDIDREIDEQSGSWFDLNADDVFYRNKGELYAYGLLLKALGQDFRQVLTEKGAVRIWDRMVGSMMEGAVLQPWFVINGETASMMQPNHLAEQGFYLLRARAQLEEITDILQK</sequence>
<keyword evidence="3" id="KW-1185">Reference proteome</keyword>
<keyword evidence="1" id="KW-0812">Transmembrane</keyword>
<gene>
    <name evidence="2" type="ORF">SMD31_08120</name>
</gene>
<dbReference type="InterPro" id="IPR016936">
    <property type="entry name" value="UCP029693"/>
</dbReference>
<dbReference type="Proteomes" id="UP001271769">
    <property type="component" value="Unassembled WGS sequence"/>
</dbReference>
<keyword evidence="1" id="KW-1133">Transmembrane helix</keyword>
<dbReference type="RefSeq" id="WP_320500308.1">
    <property type="nucleotide sequence ID" value="NZ_JAXCLX010000001.1"/>
</dbReference>
<evidence type="ECO:0000256" key="1">
    <source>
        <dbReference type="SAM" id="Phobius"/>
    </source>
</evidence>
<dbReference type="EMBL" id="JAXCLX010000001">
    <property type="protein sequence ID" value="MDY0871885.1"/>
    <property type="molecule type" value="Genomic_DNA"/>
</dbReference>